<evidence type="ECO:0000313" key="6">
    <source>
        <dbReference type="Proteomes" id="UP000004994"/>
    </source>
</evidence>
<organism evidence="5">
    <name type="scientific">Solanum lycopersicum</name>
    <name type="common">Tomato</name>
    <name type="synonym">Lycopersicon esculentum</name>
    <dbReference type="NCBI Taxonomy" id="4081"/>
    <lineage>
        <taxon>Eukaryota</taxon>
        <taxon>Viridiplantae</taxon>
        <taxon>Streptophyta</taxon>
        <taxon>Embryophyta</taxon>
        <taxon>Tracheophyta</taxon>
        <taxon>Spermatophyta</taxon>
        <taxon>Magnoliopsida</taxon>
        <taxon>eudicotyledons</taxon>
        <taxon>Gunneridae</taxon>
        <taxon>Pentapetalae</taxon>
        <taxon>asterids</taxon>
        <taxon>lamiids</taxon>
        <taxon>Solanales</taxon>
        <taxon>Solanaceae</taxon>
        <taxon>Solanoideae</taxon>
        <taxon>Solaneae</taxon>
        <taxon>Solanum</taxon>
        <taxon>Solanum subgen. Lycopersicon</taxon>
    </lineage>
</organism>
<feature type="domain" description="Bifunctional inhibitor/plant lipid transfer protein/seed storage helical" evidence="4">
    <location>
        <begin position="31"/>
        <end position="97"/>
    </location>
</feature>
<dbReference type="SMART" id="SM00499">
    <property type="entry name" value="AAI"/>
    <property type="match status" value="1"/>
</dbReference>
<dbReference type="PANTHER" id="PTHR33214:SF52">
    <property type="entry name" value="BIFUNCTIONAL INHIBITOR_PLANT LIPID TRANSFER PROTEIN_SEED STORAGE HELICAL DOMAIN-CONTAINING PROTEIN"/>
    <property type="match status" value="1"/>
</dbReference>
<dbReference type="STRING" id="4081.A0A3Q7FG71"/>
<dbReference type="AlphaFoldDB" id="A0A3Q7FG71"/>
<dbReference type="InParanoid" id="A0A3Q7FG71"/>
<evidence type="ECO:0000256" key="1">
    <source>
        <dbReference type="ARBA" id="ARBA00022448"/>
    </source>
</evidence>
<accession>A0A3Q7FG71</accession>
<dbReference type="Gramene" id="Solyc03g034330.1.1">
    <property type="protein sequence ID" value="Solyc03g034330.1.1.1"/>
    <property type="gene ID" value="Solyc03g034330.1"/>
</dbReference>
<dbReference type="PaxDb" id="4081-Solyc03g034330.1.1"/>
<keyword evidence="6" id="KW-1185">Reference proteome</keyword>
<dbReference type="GO" id="GO:0006869">
    <property type="term" value="P:lipid transport"/>
    <property type="evidence" value="ECO:0007669"/>
    <property type="project" value="InterPro"/>
</dbReference>
<reference evidence="5" key="1">
    <citation type="journal article" date="2012" name="Nature">
        <title>The tomato genome sequence provides insights into fleshy fruit evolution.</title>
        <authorList>
            <consortium name="Tomato Genome Consortium"/>
        </authorList>
    </citation>
    <scope>NUCLEOTIDE SEQUENCE [LARGE SCALE GENOMIC DNA]</scope>
    <source>
        <strain evidence="5">cv. Heinz 1706</strain>
    </source>
</reference>
<keyword evidence="3" id="KW-1133">Transmembrane helix</keyword>
<dbReference type="EnsemblPlants" id="Solyc03g034330.1.1">
    <property type="protein sequence ID" value="Solyc03g034330.1.1.1"/>
    <property type="gene ID" value="Solyc03g034330.1"/>
</dbReference>
<evidence type="ECO:0000256" key="2">
    <source>
        <dbReference type="ARBA" id="ARBA00023121"/>
    </source>
</evidence>
<dbReference type="GO" id="GO:0008289">
    <property type="term" value="F:lipid binding"/>
    <property type="evidence" value="ECO:0007669"/>
    <property type="project" value="UniProtKB-KW"/>
</dbReference>
<dbReference type="Proteomes" id="UP000004994">
    <property type="component" value="Chromosome 3"/>
</dbReference>
<reference evidence="5" key="2">
    <citation type="submission" date="2019-01" db="UniProtKB">
        <authorList>
            <consortium name="EnsemblPlants"/>
        </authorList>
    </citation>
    <scope>IDENTIFICATION</scope>
    <source>
        <strain evidence="5">cv. Heinz 1706</strain>
    </source>
</reference>
<dbReference type="InterPro" id="IPR036312">
    <property type="entry name" value="Bifun_inhib/LTP/seed_sf"/>
</dbReference>
<evidence type="ECO:0000256" key="3">
    <source>
        <dbReference type="SAM" id="Phobius"/>
    </source>
</evidence>
<dbReference type="InterPro" id="IPR033872">
    <property type="entry name" value="nsLTP2"/>
</dbReference>
<dbReference type="Pfam" id="PF00234">
    <property type="entry name" value="Tryp_alpha_amyl"/>
    <property type="match status" value="1"/>
</dbReference>
<dbReference type="CDD" id="cd01959">
    <property type="entry name" value="nsLTP2"/>
    <property type="match status" value="1"/>
</dbReference>
<name>A0A3Q7FG71_SOLLC</name>
<dbReference type="FunCoup" id="A0A3Q7FG71">
    <property type="interactions" value="455"/>
</dbReference>
<feature type="transmembrane region" description="Helical" evidence="3">
    <location>
        <begin position="7"/>
        <end position="26"/>
    </location>
</feature>
<protein>
    <recommendedName>
        <fullName evidence="4">Bifunctional inhibitor/plant lipid transfer protein/seed storage helical domain-containing protein</fullName>
    </recommendedName>
</protein>
<keyword evidence="1" id="KW-0813">Transport</keyword>
<dbReference type="InterPro" id="IPR016140">
    <property type="entry name" value="Bifunc_inhib/LTP/seed_store"/>
</dbReference>
<dbReference type="SUPFAM" id="SSF47699">
    <property type="entry name" value="Bifunctional inhibitor/lipid-transfer protein/seed storage 2S albumin"/>
    <property type="match status" value="1"/>
</dbReference>
<keyword evidence="2" id="KW-0446">Lipid-binding</keyword>
<keyword evidence="3" id="KW-0812">Transmembrane</keyword>
<dbReference type="OMA" id="GQFIKNS"/>
<keyword evidence="3" id="KW-0472">Membrane</keyword>
<proteinExistence type="predicted"/>
<evidence type="ECO:0000259" key="4">
    <source>
        <dbReference type="SMART" id="SM00499"/>
    </source>
</evidence>
<sequence length="97" mass="10612">MKKGSSIFAIFFIAMLVILLGELLVVESINCNAMELVPCAPAIIWGQLPPLDACCAKLKEQVPCLCIYFKDPMMKPYVDSPNAKKVFQACGVTTPKC</sequence>
<dbReference type="PANTHER" id="PTHR33214">
    <property type="entry name" value="BIFUNCTIONAL INHIBITOR/LIPID-TRANSFER PROTEIN/SEED STORAGE 2S ALBUMIN SUPERFAMILY PROTEIN"/>
    <property type="match status" value="1"/>
</dbReference>
<dbReference type="SMR" id="A0A3Q7FG71"/>
<dbReference type="Gene3D" id="1.10.110.10">
    <property type="entry name" value="Plant lipid-transfer and hydrophobic proteins"/>
    <property type="match status" value="1"/>
</dbReference>
<evidence type="ECO:0000313" key="5">
    <source>
        <dbReference type="EnsemblPlants" id="Solyc03g034330.1.1.1"/>
    </source>
</evidence>